<evidence type="ECO:0000313" key="2">
    <source>
        <dbReference type="Proteomes" id="UP000076407"/>
    </source>
</evidence>
<evidence type="ECO:0000313" key="1">
    <source>
        <dbReference type="EnsemblMetazoa" id="AQUA014172-PA"/>
    </source>
</evidence>
<organism evidence="1 2">
    <name type="scientific">Anopheles quadriannulatus</name>
    <name type="common">Mosquito</name>
    <dbReference type="NCBI Taxonomy" id="34691"/>
    <lineage>
        <taxon>Eukaryota</taxon>
        <taxon>Metazoa</taxon>
        <taxon>Ecdysozoa</taxon>
        <taxon>Arthropoda</taxon>
        <taxon>Hexapoda</taxon>
        <taxon>Insecta</taxon>
        <taxon>Pterygota</taxon>
        <taxon>Neoptera</taxon>
        <taxon>Endopterygota</taxon>
        <taxon>Diptera</taxon>
        <taxon>Nematocera</taxon>
        <taxon>Culicoidea</taxon>
        <taxon>Culicidae</taxon>
        <taxon>Anophelinae</taxon>
        <taxon>Anopheles</taxon>
    </lineage>
</organism>
<dbReference type="Proteomes" id="UP000076407">
    <property type="component" value="Unassembled WGS sequence"/>
</dbReference>
<sequence length="11" mass="1136">MLLPALLPATP</sequence>
<name>A0A182XQN5_ANOQN</name>
<protein>
    <submittedName>
        <fullName evidence="1">Uncharacterized protein</fullName>
    </submittedName>
</protein>
<proteinExistence type="predicted"/>
<accession>A0A182XQN5</accession>
<keyword evidence="2" id="KW-1185">Reference proteome</keyword>
<dbReference type="EnsemblMetazoa" id="AQUA014172-RA">
    <property type="protein sequence ID" value="AQUA014172-PA"/>
    <property type="gene ID" value="AQUA014172"/>
</dbReference>
<reference evidence="1" key="1">
    <citation type="submission" date="2020-05" db="UniProtKB">
        <authorList>
            <consortium name="EnsemblMetazoa"/>
        </authorList>
    </citation>
    <scope>IDENTIFICATION</scope>
    <source>
        <strain evidence="1">SANGQUA</strain>
    </source>
</reference>